<dbReference type="EMBL" id="PSQE01000006">
    <property type="protein sequence ID" value="RHN51449.1"/>
    <property type="molecule type" value="Genomic_DNA"/>
</dbReference>
<dbReference type="EMBL" id="CM001222">
    <property type="protein sequence ID" value="KEH26227.1"/>
    <property type="molecule type" value="Genomic_DNA"/>
</dbReference>
<evidence type="ECO:0000313" key="1">
    <source>
        <dbReference type="EMBL" id="KEH26227.1"/>
    </source>
</evidence>
<evidence type="ECO:0000313" key="2">
    <source>
        <dbReference type="EMBL" id="RHN51449.1"/>
    </source>
</evidence>
<name>A0A072U992_MEDTR</name>
<proteinExistence type="predicted"/>
<dbReference type="Proteomes" id="UP000002051">
    <property type="component" value="Chromosome 6"/>
</dbReference>
<reference evidence="1 4" key="2">
    <citation type="journal article" date="2014" name="BMC Genomics">
        <title>An improved genome release (version Mt4.0) for the model legume Medicago truncatula.</title>
        <authorList>
            <person name="Tang H."/>
            <person name="Krishnakumar V."/>
            <person name="Bidwell S."/>
            <person name="Rosen B."/>
            <person name="Chan A."/>
            <person name="Zhou S."/>
            <person name="Gentzbittel L."/>
            <person name="Childs K.L."/>
            <person name="Yandell M."/>
            <person name="Gundlach H."/>
            <person name="Mayer K.F."/>
            <person name="Schwartz D.C."/>
            <person name="Town C.D."/>
        </authorList>
    </citation>
    <scope>GENOME REANNOTATION</scope>
    <source>
        <strain evidence="1">A17</strain>
        <strain evidence="3 4">cv. Jemalong A17</strain>
    </source>
</reference>
<evidence type="ECO:0000313" key="3">
    <source>
        <dbReference type="EnsemblPlants" id="KEH26227"/>
    </source>
</evidence>
<dbReference type="Proteomes" id="UP000265566">
    <property type="component" value="Chromosome 6"/>
</dbReference>
<dbReference type="EnsemblPlants" id="KEH26227">
    <property type="protein sequence ID" value="KEH26227"/>
    <property type="gene ID" value="MTR_6g048070"/>
</dbReference>
<reference evidence="2" key="4">
    <citation type="journal article" date="2018" name="Nat. Plants">
        <title>Whole-genome landscape of Medicago truncatula symbiotic genes.</title>
        <authorList>
            <person name="Pecrix Y."/>
            <person name="Gamas P."/>
            <person name="Carrere S."/>
        </authorList>
    </citation>
    <scope>NUCLEOTIDE SEQUENCE</scope>
    <source>
        <tissue evidence="2">Leaves</tissue>
    </source>
</reference>
<dbReference type="PaxDb" id="3880-AES89001"/>
<dbReference type="Gramene" id="rna35884">
    <property type="protein sequence ID" value="RHN51449.1"/>
    <property type="gene ID" value="gene35884"/>
</dbReference>
<organism evidence="1 4">
    <name type="scientific">Medicago truncatula</name>
    <name type="common">Barrel medic</name>
    <name type="synonym">Medicago tribuloides</name>
    <dbReference type="NCBI Taxonomy" id="3880"/>
    <lineage>
        <taxon>Eukaryota</taxon>
        <taxon>Viridiplantae</taxon>
        <taxon>Streptophyta</taxon>
        <taxon>Embryophyta</taxon>
        <taxon>Tracheophyta</taxon>
        <taxon>Spermatophyta</taxon>
        <taxon>Magnoliopsida</taxon>
        <taxon>eudicotyledons</taxon>
        <taxon>Gunneridae</taxon>
        <taxon>Pentapetalae</taxon>
        <taxon>rosids</taxon>
        <taxon>fabids</taxon>
        <taxon>Fabales</taxon>
        <taxon>Fabaceae</taxon>
        <taxon>Papilionoideae</taxon>
        <taxon>50 kb inversion clade</taxon>
        <taxon>NPAAA clade</taxon>
        <taxon>Hologalegina</taxon>
        <taxon>IRL clade</taxon>
        <taxon>Trifolieae</taxon>
        <taxon>Medicago</taxon>
    </lineage>
</organism>
<reference evidence="3" key="3">
    <citation type="submission" date="2015-04" db="UniProtKB">
        <authorList>
            <consortium name="EnsemblPlants"/>
        </authorList>
    </citation>
    <scope>IDENTIFICATION</scope>
    <source>
        <strain evidence="3">cv. Jemalong A17</strain>
    </source>
</reference>
<dbReference type="HOGENOM" id="CLU_2100528_0_0_1"/>
<keyword evidence="4" id="KW-1185">Reference proteome</keyword>
<dbReference type="AlphaFoldDB" id="A0A072U992"/>
<gene>
    <name evidence="1" type="ordered locus">MTR_6g048070</name>
    <name evidence="2" type="ORF">MtrunA17_Chr6g0468681</name>
</gene>
<protein>
    <submittedName>
        <fullName evidence="1 3">Uncharacterized protein</fullName>
    </submittedName>
</protein>
<reference evidence="1 4" key="1">
    <citation type="journal article" date="2011" name="Nature">
        <title>The Medicago genome provides insight into the evolution of rhizobial symbioses.</title>
        <authorList>
            <person name="Young N.D."/>
            <person name="Debelle F."/>
            <person name="Oldroyd G.E."/>
            <person name="Geurts R."/>
            <person name="Cannon S.B."/>
            <person name="Udvardi M.K."/>
            <person name="Benedito V.A."/>
            <person name="Mayer K.F."/>
            <person name="Gouzy J."/>
            <person name="Schoof H."/>
            <person name="Van de Peer Y."/>
            <person name="Proost S."/>
            <person name="Cook D.R."/>
            <person name="Meyers B.C."/>
            <person name="Spannagl M."/>
            <person name="Cheung F."/>
            <person name="De Mita S."/>
            <person name="Krishnakumar V."/>
            <person name="Gundlach H."/>
            <person name="Zhou S."/>
            <person name="Mudge J."/>
            <person name="Bharti A.K."/>
            <person name="Murray J.D."/>
            <person name="Naoumkina M.A."/>
            <person name="Rosen B."/>
            <person name="Silverstein K.A."/>
            <person name="Tang H."/>
            <person name="Rombauts S."/>
            <person name="Zhao P.X."/>
            <person name="Zhou P."/>
            <person name="Barbe V."/>
            <person name="Bardou P."/>
            <person name="Bechner M."/>
            <person name="Bellec A."/>
            <person name="Berger A."/>
            <person name="Berges H."/>
            <person name="Bidwell S."/>
            <person name="Bisseling T."/>
            <person name="Choisne N."/>
            <person name="Couloux A."/>
            <person name="Denny R."/>
            <person name="Deshpande S."/>
            <person name="Dai X."/>
            <person name="Doyle J.J."/>
            <person name="Dudez A.M."/>
            <person name="Farmer A.D."/>
            <person name="Fouteau S."/>
            <person name="Franken C."/>
            <person name="Gibelin C."/>
            <person name="Gish J."/>
            <person name="Goldstein S."/>
            <person name="Gonzalez A.J."/>
            <person name="Green P.J."/>
            <person name="Hallab A."/>
            <person name="Hartog M."/>
            <person name="Hua A."/>
            <person name="Humphray S.J."/>
            <person name="Jeong D.H."/>
            <person name="Jing Y."/>
            <person name="Jocker A."/>
            <person name="Kenton S.M."/>
            <person name="Kim D.J."/>
            <person name="Klee K."/>
            <person name="Lai H."/>
            <person name="Lang C."/>
            <person name="Lin S."/>
            <person name="Macmil S.L."/>
            <person name="Magdelenat G."/>
            <person name="Matthews L."/>
            <person name="McCorrison J."/>
            <person name="Monaghan E.L."/>
            <person name="Mun J.H."/>
            <person name="Najar F.Z."/>
            <person name="Nicholson C."/>
            <person name="Noirot C."/>
            <person name="O'Bleness M."/>
            <person name="Paule C.R."/>
            <person name="Poulain J."/>
            <person name="Prion F."/>
            <person name="Qin B."/>
            <person name="Qu C."/>
            <person name="Retzel E.F."/>
            <person name="Riddle C."/>
            <person name="Sallet E."/>
            <person name="Samain S."/>
            <person name="Samson N."/>
            <person name="Sanders I."/>
            <person name="Saurat O."/>
            <person name="Scarpelli C."/>
            <person name="Schiex T."/>
            <person name="Segurens B."/>
            <person name="Severin A.J."/>
            <person name="Sherrier D.J."/>
            <person name="Shi R."/>
            <person name="Sims S."/>
            <person name="Singer S.R."/>
            <person name="Sinharoy S."/>
            <person name="Sterck L."/>
            <person name="Viollet A."/>
            <person name="Wang B.B."/>
            <person name="Wang K."/>
            <person name="Wang M."/>
            <person name="Wang X."/>
            <person name="Warfsmann J."/>
            <person name="Weissenbach J."/>
            <person name="White D.D."/>
            <person name="White J.D."/>
            <person name="Wiley G.B."/>
            <person name="Wincker P."/>
            <person name="Xing Y."/>
            <person name="Yang L."/>
            <person name="Yao Z."/>
            <person name="Ying F."/>
            <person name="Zhai J."/>
            <person name="Zhou L."/>
            <person name="Zuber A."/>
            <person name="Denarie J."/>
            <person name="Dixon R.A."/>
            <person name="May G.D."/>
            <person name="Schwartz D.C."/>
            <person name="Rogers J."/>
            <person name="Quetier F."/>
            <person name="Town C.D."/>
            <person name="Roe B.A."/>
        </authorList>
    </citation>
    <scope>NUCLEOTIDE SEQUENCE [LARGE SCALE GENOMIC DNA]</scope>
    <source>
        <strain evidence="1">A17</strain>
        <strain evidence="3 4">cv. Jemalong A17</strain>
    </source>
</reference>
<evidence type="ECO:0000313" key="4">
    <source>
        <dbReference type="Proteomes" id="UP000002051"/>
    </source>
</evidence>
<sequence>MNILGLNVTRITRFGNRLRLIGLGPGESQLEPSECIRPFVLRCNPVVMGLVDSRRSRLTEEKVKGCLKKEDNLSWVDVPKSFFKDKKSGGIMFAWNEILRYQKLYQIRDGSWLKVI</sequence>
<accession>A0A072U992</accession>